<dbReference type="Proteomes" id="UP001320715">
    <property type="component" value="Unassembled WGS sequence"/>
</dbReference>
<organism evidence="9 10">
    <name type="scientific">Hoeflea alexandrii</name>
    <dbReference type="NCBI Taxonomy" id="288436"/>
    <lineage>
        <taxon>Bacteria</taxon>
        <taxon>Pseudomonadati</taxon>
        <taxon>Pseudomonadota</taxon>
        <taxon>Alphaproteobacteria</taxon>
        <taxon>Hyphomicrobiales</taxon>
        <taxon>Rhizobiaceae</taxon>
        <taxon>Hoeflea</taxon>
    </lineage>
</organism>
<keyword evidence="5" id="KW-0573">Peptidoglycan synthesis</keyword>
<evidence type="ECO:0000259" key="8">
    <source>
        <dbReference type="Pfam" id="PF00768"/>
    </source>
</evidence>
<sequence length="289" mass="30705">MTGLIADAWRRCRLYLTLIVVVGTVSACASSGGSIEDSVAPIAPTTEKYAAIVVDAKSGKMLYGANSNELRYPASLTKMMTLYMVFEAMDQGRVSRTDLIPISRNAAARPPSKLGLKAGQSIPVDTAIRVLVVKSANDVATAVAEFLGNGSEARFAEMMTAKARSLGMTRTTFKNASGLPDPGQVTTATDMARLSILLRRTFPHYYGYFGQTEVTVAGRTIKGHNKAMEMIPGADGLKTGYTRASGFNLATSVNRGGKSVVGVVMGENTAAIRNARMAALMSAYVRKAK</sequence>
<reference evidence="9 10" key="1">
    <citation type="submission" date="2020-01" db="EMBL/GenBank/DDBJ databases">
        <title>Genomes of bacteria type strains.</title>
        <authorList>
            <person name="Chen J."/>
            <person name="Zhu S."/>
            <person name="Yang J."/>
        </authorList>
    </citation>
    <scope>NUCLEOTIDE SEQUENCE [LARGE SCALE GENOMIC DNA]</scope>
    <source>
        <strain evidence="9 10">DSM 16655</strain>
    </source>
</reference>
<dbReference type="PANTHER" id="PTHR21581">
    <property type="entry name" value="D-ALANYL-D-ALANINE CARBOXYPEPTIDASE"/>
    <property type="match status" value="1"/>
</dbReference>
<keyword evidence="2" id="KW-0732">Signal</keyword>
<dbReference type="EMBL" id="JAAAML010000001">
    <property type="protein sequence ID" value="MCO6408356.1"/>
    <property type="molecule type" value="Genomic_DNA"/>
</dbReference>
<evidence type="ECO:0000256" key="3">
    <source>
        <dbReference type="ARBA" id="ARBA00022801"/>
    </source>
</evidence>
<evidence type="ECO:0000256" key="7">
    <source>
        <dbReference type="RuleBase" id="RU004016"/>
    </source>
</evidence>
<dbReference type="InterPro" id="IPR001967">
    <property type="entry name" value="Peptidase_S11_N"/>
</dbReference>
<proteinExistence type="inferred from homology"/>
<keyword evidence="3" id="KW-0378">Hydrolase</keyword>
<keyword evidence="10" id="KW-1185">Reference proteome</keyword>
<dbReference type="SUPFAM" id="SSF56601">
    <property type="entry name" value="beta-lactamase/transpeptidase-like"/>
    <property type="match status" value="1"/>
</dbReference>
<protein>
    <submittedName>
        <fullName evidence="9">D-alanyl-D-alanine carboxypeptidase</fullName>
    </submittedName>
</protein>
<dbReference type="PANTHER" id="PTHR21581:SF6">
    <property type="entry name" value="TRAFFICKING PROTEIN PARTICLE COMPLEX SUBUNIT 12"/>
    <property type="match status" value="1"/>
</dbReference>
<evidence type="ECO:0000256" key="1">
    <source>
        <dbReference type="ARBA" id="ARBA00007164"/>
    </source>
</evidence>
<gene>
    <name evidence="9" type="ORF">GTW23_09250</name>
</gene>
<name>A0ABT1CQ69_9HYPH</name>
<dbReference type="RefSeq" id="WP_252915488.1">
    <property type="nucleotide sequence ID" value="NZ_JAAAML010000001.1"/>
</dbReference>
<evidence type="ECO:0000256" key="5">
    <source>
        <dbReference type="ARBA" id="ARBA00022984"/>
    </source>
</evidence>
<keyword evidence="4" id="KW-0133">Cell shape</keyword>
<evidence type="ECO:0000256" key="2">
    <source>
        <dbReference type="ARBA" id="ARBA00022729"/>
    </source>
</evidence>
<dbReference type="Pfam" id="PF00768">
    <property type="entry name" value="Peptidase_S11"/>
    <property type="match status" value="1"/>
</dbReference>
<evidence type="ECO:0000256" key="4">
    <source>
        <dbReference type="ARBA" id="ARBA00022960"/>
    </source>
</evidence>
<dbReference type="InterPro" id="IPR012338">
    <property type="entry name" value="Beta-lactam/transpept-like"/>
</dbReference>
<dbReference type="Gene3D" id="3.40.710.10">
    <property type="entry name" value="DD-peptidase/beta-lactamase superfamily"/>
    <property type="match status" value="1"/>
</dbReference>
<comment type="caution">
    <text evidence="9">The sequence shown here is derived from an EMBL/GenBank/DDBJ whole genome shotgun (WGS) entry which is preliminary data.</text>
</comment>
<evidence type="ECO:0000313" key="10">
    <source>
        <dbReference type="Proteomes" id="UP001320715"/>
    </source>
</evidence>
<keyword evidence="6" id="KW-0961">Cell wall biogenesis/degradation</keyword>
<keyword evidence="9" id="KW-0121">Carboxypeptidase</keyword>
<evidence type="ECO:0000313" key="9">
    <source>
        <dbReference type="EMBL" id="MCO6408356.1"/>
    </source>
</evidence>
<comment type="similarity">
    <text evidence="1 7">Belongs to the peptidase S11 family.</text>
</comment>
<dbReference type="InterPro" id="IPR018044">
    <property type="entry name" value="Peptidase_S11"/>
</dbReference>
<feature type="domain" description="Peptidase S11 D-alanyl-D-alanine carboxypeptidase A N-terminal" evidence="8">
    <location>
        <begin position="43"/>
        <end position="268"/>
    </location>
</feature>
<evidence type="ECO:0000256" key="6">
    <source>
        <dbReference type="ARBA" id="ARBA00023316"/>
    </source>
</evidence>
<accession>A0ABT1CQ69</accession>
<keyword evidence="9" id="KW-0645">Protease</keyword>
<dbReference type="PRINTS" id="PR00725">
    <property type="entry name" value="DADACBPTASE1"/>
</dbReference>
<dbReference type="GO" id="GO:0004180">
    <property type="term" value="F:carboxypeptidase activity"/>
    <property type="evidence" value="ECO:0007669"/>
    <property type="project" value="UniProtKB-KW"/>
</dbReference>